<dbReference type="Pfam" id="PF10138">
    <property type="entry name" value="vWA-TerF-like"/>
    <property type="match status" value="1"/>
</dbReference>
<gene>
    <name evidence="4" type="ORF">AAFH96_33605</name>
</gene>
<dbReference type="SMART" id="SM00327">
    <property type="entry name" value="VWA"/>
    <property type="match status" value="1"/>
</dbReference>
<evidence type="ECO:0000259" key="3">
    <source>
        <dbReference type="SMART" id="SM00327"/>
    </source>
</evidence>
<dbReference type="Pfam" id="PF02342">
    <property type="entry name" value="TerD"/>
    <property type="match status" value="1"/>
</dbReference>
<comment type="caution">
    <text evidence="4">The sequence shown here is derived from an EMBL/GenBank/DDBJ whole genome shotgun (WGS) entry which is preliminary data.</text>
</comment>
<dbReference type="InterPro" id="IPR051324">
    <property type="entry name" value="Stress/Tellurium_Resist"/>
</dbReference>
<dbReference type="EMBL" id="JBCGDC010000186">
    <property type="protein sequence ID" value="MFB6397979.1"/>
    <property type="molecule type" value="Genomic_DNA"/>
</dbReference>
<accession>A0ABV5D148</accession>
<feature type="region of interest" description="Disordered" evidence="2">
    <location>
        <begin position="177"/>
        <end position="226"/>
    </location>
</feature>
<dbReference type="Proteomes" id="UP001582793">
    <property type="component" value="Unassembled WGS sequence"/>
</dbReference>
<dbReference type="PANTHER" id="PTHR32097:SF4">
    <property type="entry name" value="GENERAL STRESS PROTEIN 16U"/>
    <property type="match status" value="1"/>
</dbReference>
<dbReference type="InterPro" id="IPR036465">
    <property type="entry name" value="vWFA_dom_sf"/>
</dbReference>
<dbReference type="CDD" id="cd06974">
    <property type="entry name" value="TerD_like"/>
    <property type="match status" value="1"/>
</dbReference>
<evidence type="ECO:0000256" key="1">
    <source>
        <dbReference type="ARBA" id="ARBA00008775"/>
    </source>
</evidence>
<protein>
    <submittedName>
        <fullName evidence="4">VWA domain-containing protein</fullName>
    </submittedName>
</protein>
<evidence type="ECO:0000256" key="2">
    <source>
        <dbReference type="SAM" id="MobiDB-lite"/>
    </source>
</evidence>
<dbReference type="PANTHER" id="PTHR32097">
    <property type="entry name" value="CAMP-BINDING PROTEIN 1-RELATED"/>
    <property type="match status" value="1"/>
</dbReference>
<dbReference type="Gene3D" id="2.60.60.30">
    <property type="entry name" value="sav2460 like domains"/>
    <property type="match status" value="1"/>
</dbReference>
<name>A0ABV5D148_9ACTN</name>
<dbReference type="SUPFAM" id="SSF53300">
    <property type="entry name" value="vWA-like"/>
    <property type="match status" value="1"/>
</dbReference>
<comment type="similarity">
    <text evidence="1">Belongs to the CAPAB/TerDEXZ family.</text>
</comment>
<proteinExistence type="inferred from homology"/>
<organism evidence="4 5">
    <name type="scientific">Polymorphospora lycopeni</name>
    <dbReference type="NCBI Taxonomy" id="3140240"/>
    <lineage>
        <taxon>Bacteria</taxon>
        <taxon>Bacillati</taxon>
        <taxon>Actinomycetota</taxon>
        <taxon>Actinomycetes</taxon>
        <taxon>Micromonosporales</taxon>
        <taxon>Micromonosporaceae</taxon>
        <taxon>Polymorphospora</taxon>
    </lineage>
</organism>
<feature type="compositionally biased region" description="Pro residues" evidence="2">
    <location>
        <begin position="179"/>
        <end position="189"/>
    </location>
</feature>
<dbReference type="RefSeq" id="WP_364216596.1">
    <property type="nucleotide sequence ID" value="NZ_JBCGDC010000186.1"/>
</dbReference>
<keyword evidence="5" id="KW-1185">Reference proteome</keyword>
<evidence type="ECO:0000313" key="4">
    <source>
        <dbReference type="EMBL" id="MFB6397979.1"/>
    </source>
</evidence>
<feature type="domain" description="VWFA" evidence="3">
    <location>
        <begin position="253"/>
        <end position="424"/>
    </location>
</feature>
<dbReference type="InterPro" id="IPR019303">
    <property type="entry name" value="vWA_TerF_C"/>
</dbReference>
<reference evidence="4 5" key="1">
    <citation type="submission" date="2024-04" db="EMBL/GenBank/DDBJ databases">
        <title>Polymorphospora sp. isolated from Baiyangdian Lake in Xiong'an New Area.</title>
        <authorList>
            <person name="Zhang X."/>
            <person name="Liu J."/>
        </authorList>
    </citation>
    <scope>NUCLEOTIDE SEQUENCE [LARGE SCALE GENOMIC DNA]</scope>
    <source>
        <strain evidence="4 5">2-325</strain>
    </source>
</reference>
<evidence type="ECO:0000313" key="5">
    <source>
        <dbReference type="Proteomes" id="UP001582793"/>
    </source>
</evidence>
<dbReference type="InterPro" id="IPR003325">
    <property type="entry name" value="TerD"/>
</dbReference>
<sequence length="452" mass="48468">MTVLSKGANVALSTMYVRAVLSWTAGPGVPDIDVSALLLTASGKVRGDGDFVFYNQPRHPSGAVTHAGKRAGSAGEAFDGITVELARVEPDIQRVVIAASAHDGTFQQVRGLRLTIFDVGSGAEVARFEDMHASTEKAIVGGELYLRNGAWKFRAVGQGWDSGLAGLATNFGISVDSEPPTPAAPPPAPAFAAPAVSSPPPAAPQASAAPPGQPAVRFTKGEDRLPPEARQKLNLRKQQVAVSLTKHGIGNVRARVLLVLDASGSMTSLYKNGTMARAVERTAAVAAQLDDDGTMQSWMFASRPGRLPDLEIGDMPSWIPAFVRMKALPKLGFGNEEQKVIAMVRDFVRQNPEPVPTLVLFYSDGGVYQNAAIEKQFRAAADEPIFWQFIGLGNANYGILERFDQMQGRRVDNVGFFAVDDIDRTGDPELYDRLLSEFPAWLRAASAEGILR</sequence>
<dbReference type="InterPro" id="IPR002035">
    <property type="entry name" value="VWF_A"/>
</dbReference>